<dbReference type="EMBL" id="BPVZ01000079">
    <property type="protein sequence ID" value="GKV28529.1"/>
    <property type="molecule type" value="Genomic_DNA"/>
</dbReference>
<gene>
    <name evidence="1" type="ORF">SLEP1_g37567</name>
</gene>
<evidence type="ECO:0008006" key="3">
    <source>
        <dbReference type="Google" id="ProtNLM"/>
    </source>
</evidence>
<evidence type="ECO:0000313" key="1">
    <source>
        <dbReference type="EMBL" id="GKV28529.1"/>
    </source>
</evidence>
<organism evidence="1 2">
    <name type="scientific">Rubroshorea leprosula</name>
    <dbReference type="NCBI Taxonomy" id="152421"/>
    <lineage>
        <taxon>Eukaryota</taxon>
        <taxon>Viridiplantae</taxon>
        <taxon>Streptophyta</taxon>
        <taxon>Embryophyta</taxon>
        <taxon>Tracheophyta</taxon>
        <taxon>Spermatophyta</taxon>
        <taxon>Magnoliopsida</taxon>
        <taxon>eudicotyledons</taxon>
        <taxon>Gunneridae</taxon>
        <taxon>Pentapetalae</taxon>
        <taxon>rosids</taxon>
        <taxon>malvids</taxon>
        <taxon>Malvales</taxon>
        <taxon>Dipterocarpaceae</taxon>
        <taxon>Rubroshorea</taxon>
    </lineage>
</organism>
<dbReference type="AlphaFoldDB" id="A0AAV5KVF0"/>
<reference evidence="1 2" key="1">
    <citation type="journal article" date="2021" name="Commun. Biol.">
        <title>The genome of Shorea leprosula (Dipterocarpaceae) highlights the ecological relevance of drought in aseasonal tropical rainforests.</title>
        <authorList>
            <person name="Ng K.K.S."/>
            <person name="Kobayashi M.J."/>
            <person name="Fawcett J.A."/>
            <person name="Hatakeyama M."/>
            <person name="Paape T."/>
            <person name="Ng C.H."/>
            <person name="Ang C.C."/>
            <person name="Tnah L.H."/>
            <person name="Lee C.T."/>
            <person name="Nishiyama T."/>
            <person name="Sese J."/>
            <person name="O'Brien M.J."/>
            <person name="Copetti D."/>
            <person name="Mohd Noor M.I."/>
            <person name="Ong R.C."/>
            <person name="Putra M."/>
            <person name="Sireger I.Z."/>
            <person name="Indrioko S."/>
            <person name="Kosugi Y."/>
            <person name="Izuno A."/>
            <person name="Isagi Y."/>
            <person name="Lee S.L."/>
            <person name="Shimizu K.K."/>
        </authorList>
    </citation>
    <scope>NUCLEOTIDE SEQUENCE [LARGE SCALE GENOMIC DNA]</scope>
    <source>
        <strain evidence="1">214</strain>
    </source>
</reference>
<accession>A0AAV5KVF0</accession>
<comment type="caution">
    <text evidence="1">The sequence shown here is derived from an EMBL/GenBank/DDBJ whole genome shotgun (WGS) entry which is preliminary data.</text>
</comment>
<evidence type="ECO:0000313" key="2">
    <source>
        <dbReference type="Proteomes" id="UP001054252"/>
    </source>
</evidence>
<protein>
    <recommendedName>
        <fullName evidence="3">Secreted protein</fullName>
    </recommendedName>
</protein>
<name>A0AAV5KVF0_9ROSI</name>
<dbReference type="Proteomes" id="UP001054252">
    <property type="component" value="Unassembled WGS sequence"/>
</dbReference>
<keyword evidence="2" id="KW-1185">Reference proteome</keyword>
<proteinExistence type="predicted"/>
<sequence>MLLLIQILIKAEAPGCGFGSWFVPRSLTILFALRLMIASSRSDHLHWRPSIAVNTAPCPHSGSIDETSLQLLRDCSEAEAVC</sequence>